<dbReference type="Proteomes" id="UP000027284">
    <property type="component" value="Unassembled WGS sequence"/>
</dbReference>
<dbReference type="EMBL" id="JMFG01000002">
    <property type="protein sequence ID" value="KDA54952.1"/>
    <property type="molecule type" value="Genomic_DNA"/>
</dbReference>
<comment type="function">
    <text evidence="1 10">Produces ATP from ADP in the presence of a proton gradient across the membrane. The gamma chain is believed to be important in regulating ATPase activity and the flow of protons through the CF(0) complex.</text>
</comment>
<reference evidence="11 12" key="1">
    <citation type="submission" date="2014-04" db="EMBL/GenBank/DDBJ databases">
        <title>The Genome Sequence of Thermoanaerobaculum aquaticum MP-01, The First Cultivated Group 23 Acidobacterium.</title>
        <authorList>
            <person name="Stamps B.W."/>
            <person name="Losey N.A."/>
            <person name="Lawson P.A."/>
            <person name="Stevenson B.S."/>
        </authorList>
    </citation>
    <scope>NUCLEOTIDE SEQUENCE [LARGE SCALE GENOMIC DNA]</scope>
    <source>
        <strain evidence="11 12">MP-01</strain>
    </source>
</reference>
<dbReference type="GO" id="GO:0045259">
    <property type="term" value="C:proton-transporting ATP synthase complex"/>
    <property type="evidence" value="ECO:0007669"/>
    <property type="project" value="UniProtKB-KW"/>
</dbReference>
<protein>
    <recommendedName>
        <fullName evidence="10">ATP synthase gamma chain</fullName>
    </recommendedName>
    <alternativeName>
        <fullName evidence="10">ATP synthase F1 sector gamma subunit</fullName>
    </alternativeName>
    <alternativeName>
        <fullName evidence="10">F-ATPase gamma subunit</fullName>
    </alternativeName>
</protein>
<dbReference type="GO" id="GO:0005524">
    <property type="term" value="F:ATP binding"/>
    <property type="evidence" value="ECO:0007669"/>
    <property type="project" value="UniProtKB-UniRule"/>
</dbReference>
<dbReference type="PROSITE" id="PS00153">
    <property type="entry name" value="ATPASE_GAMMA"/>
    <property type="match status" value="1"/>
</dbReference>
<dbReference type="SUPFAM" id="SSF52943">
    <property type="entry name" value="ATP synthase (F1-ATPase), gamma subunit"/>
    <property type="match status" value="1"/>
</dbReference>
<dbReference type="GO" id="GO:0046933">
    <property type="term" value="F:proton-transporting ATP synthase activity, rotational mechanism"/>
    <property type="evidence" value="ECO:0007669"/>
    <property type="project" value="UniProtKB-UniRule"/>
</dbReference>
<keyword evidence="12" id="KW-1185">Reference proteome</keyword>
<dbReference type="Gene3D" id="1.10.287.80">
    <property type="entry name" value="ATP synthase, gamma subunit, helix hairpin domain"/>
    <property type="match status" value="1"/>
</dbReference>
<dbReference type="PANTHER" id="PTHR11693:SF22">
    <property type="entry name" value="ATP SYNTHASE SUBUNIT GAMMA, MITOCHONDRIAL"/>
    <property type="match status" value="1"/>
</dbReference>
<keyword evidence="7 10" id="KW-0472">Membrane</keyword>
<dbReference type="GO" id="GO:0042777">
    <property type="term" value="P:proton motive force-driven plasma membrane ATP synthesis"/>
    <property type="evidence" value="ECO:0007669"/>
    <property type="project" value="UniProtKB-UniRule"/>
</dbReference>
<dbReference type="STRING" id="1312852.EG19_03880"/>
<dbReference type="PANTHER" id="PTHR11693">
    <property type="entry name" value="ATP SYNTHASE GAMMA CHAIN"/>
    <property type="match status" value="1"/>
</dbReference>
<evidence type="ECO:0000256" key="6">
    <source>
        <dbReference type="ARBA" id="ARBA00023065"/>
    </source>
</evidence>
<evidence type="ECO:0000256" key="9">
    <source>
        <dbReference type="ARBA" id="ARBA00023310"/>
    </source>
</evidence>
<evidence type="ECO:0000256" key="8">
    <source>
        <dbReference type="ARBA" id="ARBA00023196"/>
    </source>
</evidence>
<evidence type="ECO:0000313" key="11">
    <source>
        <dbReference type="EMBL" id="KDA54952.1"/>
    </source>
</evidence>
<keyword evidence="6 10" id="KW-0406">Ion transport</keyword>
<evidence type="ECO:0000313" key="12">
    <source>
        <dbReference type="Proteomes" id="UP000027284"/>
    </source>
</evidence>
<evidence type="ECO:0000256" key="7">
    <source>
        <dbReference type="ARBA" id="ARBA00023136"/>
    </source>
</evidence>
<keyword evidence="10" id="KW-1003">Cell membrane</keyword>
<keyword evidence="5 10" id="KW-0375">Hydrogen ion transport</keyword>
<dbReference type="Gene3D" id="3.40.1380.10">
    <property type="match status" value="1"/>
</dbReference>
<keyword evidence="4 10" id="KW-0813">Transport</keyword>
<dbReference type="GO" id="GO:0005886">
    <property type="term" value="C:plasma membrane"/>
    <property type="evidence" value="ECO:0007669"/>
    <property type="project" value="UniProtKB-SubCell"/>
</dbReference>
<name>A0A062XQT3_9BACT</name>
<dbReference type="RefSeq" id="WP_038046334.1">
    <property type="nucleotide sequence ID" value="NZ_JMFG01000002.1"/>
</dbReference>
<dbReference type="AlphaFoldDB" id="A0A062XQT3"/>
<dbReference type="CDD" id="cd12151">
    <property type="entry name" value="F1-ATPase_gamma"/>
    <property type="match status" value="1"/>
</dbReference>
<evidence type="ECO:0000256" key="10">
    <source>
        <dbReference type="HAMAP-Rule" id="MF_00815"/>
    </source>
</evidence>
<keyword evidence="8 10" id="KW-0139">CF(1)</keyword>
<accession>A0A062XQT3</accession>
<evidence type="ECO:0000256" key="4">
    <source>
        <dbReference type="ARBA" id="ARBA00022448"/>
    </source>
</evidence>
<dbReference type="InterPro" id="IPR000131">
    <property type="entry name" value="ATP_synth_F1_gsu"/>
</dbReference>
<comment type="similarity">
    <text evidence="3 10">Belongs to the ATPase gamma chain family.</text>
</comment>
<evidence type="ECO:0000256" key="1">
    <source>
        <dbReference type="ARBA" id="ARBA00003456"/>
    </source>
</evidence>
<sequence>MPSRLDLRRRIRSVKATEQITKAMKMVAAARLRRWQNRILEARPYAEELSLVLRRVAAKVSERKHPLLQVRPENRVALVVVTGDKGLCGAFNANVLREVAAILESKRFPEVEITLVGRKGAEYFRHKGIPLASVHLDLMGRLTPEGAYALARELRGKFESGQVDAVYVVYNHFKSLIQQQVKVEKLLPIEREQLGDGDGEVPMLFEPTPQAILHALLPRNVEFQVWRMLLDSVAAEHAARMVAMDSASKNAAEMIDRLTLTYNRVRQATITKELIEIVSGAAALGGR</sequence>
<comment type="caution">
    <text evidence="11">The sequence shown here is derived from an EMBL/GenBank/DDBJ whole genome shotgun (WGS) entry which is preliminary data.</text>
</comment>
<comment type="subunit">
    <text evidence="10">F-type ATPases have 2 components, CF(1) - the catalytic core - and CF(0) - the membrane proton channel. CF(1) has five subunits: alpha(3), beta(3), gamma(1), delta(1), epsilon(1). CF(0) has three main subunits: a, b and c.</text>
</comment>
<dbReference type="OrthoDB" id="9812769at2"/>
<gene>
    <name evidence="10" type="primary">atpG</name>
    <name evidence="11" type="ORF">EG19_03880</name>
</gene>
<dbReference type="FunFam" id="1.10.287.80:FF:000001">
    <property type="entry name" value="ATP synthase gamma chain"/>
    <property type="match status" value="1"/>
</dbReference>
<dbReference type="NCBIfam" id="TIGR01146">
    <property type="entry name" value="ATPsyn_F1gamma"/>
    <property type="match status" value="1"/>
</dbReference>
<dbReference type="InterPro" id="IPR035968">
    <property type="entry name" value="ATP_synth_F1_ATPase_gsu"/>
</dbReference>
<evidence type="ECO:0000256" key="2">
    <source>
        <dbReference type="ARBA" id="ARBA00004170"/>
    </source>
</evidence>
<dbReference type="HAMAP" id="MF_00815">
    <property type="entry name" value="ATP_synth_gamma_bact"/>
    <property type="match status" value="1"/>
</dbReference>
<proteinExistence type="inferred from homology"/>
<organism evidence="11 12">
    <name type="scientific">Thermoanaerobaculum aquaticum</name>
    <dbReference type="NCBI Taxonomy" id="1312852"/>
    <lineage>
        <taxon>Bacteria</taxon>
        <taxon>Pseudomonadati</taxon>
        <taxon>Acidobacteriota</taxon>
        <taxon>Thermoanaerobaculia</taxon>
        <taxon>Thermoanaerobaculales</taxon>
        <taxon>Thermoanaerobaculaceae</taxon>
        <taxon>Thermoanaerobaculum</taxon>
    </lineage>
</organism>
<dbReference type="PRINTS" id="PR00126">
    <property type="entry name" value="ATPASEGAMMA"/>
</dbReference>
<dbReference type="Pfam" id="PF00231">
    <property type="entry name" value="ATP-synt"/>
    <property type="match status" value="1"/>
</dbReference>
<evidence type="ECO:0000256" key="3">
    <source>
        <dbReference type="ARBA" id="ARBA00007681"/>
    </source>
</evidence>
<evidence type="ECO:0000256" key="5">
    <source>
        <dbReference type="ARBA" id="ARBA00022781"/>
    </source>
</evidence>
<keyword evidence="9 10" id="KW-0066">ATP synthesis</keyword>
<comment type="subcellular location">
    <subcellularLocation>
        <location evidence="10">Cell membrane</location>
        <topology evidence="10">Peripheral membrane protein</topology>
    </subcellularLocation>
    <subcellularLocation>
        <location evidence="2">Membrane</location>
        <topology evidence="2">Peripheral membrane protein</topology>
    </subcellularLocation>
</comment>
<dbReference type="InterPro" id="IPR023632">
    <property type="entry name" value="ATP_synth_F1_gsu_CS"/>
</dbReference>